<keyword evidence="5" id="KW-1185">Reference proteome</keyword>
<gene>
    <name evidence="4" type="ORF">E1267_23075</name>
</gene>
<keyword evidence="4" id="KW-0503">Monooxygenase</keyword>
<keyword evidence="2" id="KW-0288">FMN</keyword>
<proteinExistence type="predicted"/>
<dbReference type="AlphaFoldDB" id="A0A4R4N6B3"/>
<dbReference type="EMBL" id="SMJZ01000090">
    <property type="protein sequence ID" value="TDC04371.1"/>
    <property type="molecule type" value="Genomic_DNA"/>
</dbReference>
<evidence type="ECO:0000256" key="2">
    <source>
        <dbReference type="ARBA" id="ARBA00022643"/>
    </source>
</evidence>
<dbReference type="Gene3D" id="3.20.20.70">
    <property type="entry name" value="Aldolase class I"/>
    <property type="match status" value="1"/>
</dbReference>
<dbReference type="Proteomes" id="UP000295157">
    <property type="component" value="Unassembled WGS sequence"/>
</dbReference>
<protein>
    <submittedName>
        <fullName evidence="4">Nitronate monooxygenase</fullName>
    </submittedName>
</protein>
<evidence type="ECO:0000256" key="1">
    <source>
        <dbReference type="ARBA" id="ARBA00022630"/>
    </source>
</evidence>
<dbReference type="RefSeq" id="WP_132334809.1">
    <property type="nucleotide sequence ID" value="NZ_SMJZ01000090.1"/>
</dbReference>
<evidence type="ECO:0000256" key="3">
    <source>
        <dbReference type="ARBA" id="ARBA00023002"/>
    </source>
</evidence>
<evidence type="ECO:0000313" key="5">
    <source>
        <dbReference type="Proteomes" id="UP000295157"/>
    </source>
</evidence>
<keyword evidence="1" id="KW-0285">Flavoprotein</keyword>
<dbReference type="OrthoDB" id="9778912at2"/>
<keyword evidence="3" id="KW-0560">Oxidoreductase</keyword>
<dbReference type="InterPro" id="IPR004136">
    <property type="entry name" value="NMO"/>
</dbReference>
<accession>A0A4R4N6B3</accession>
<name>A0A4R4N6B3_9ACTN</name>
<dbReference type="CDD" id="cd04730">
    <property type="entry name" value="NPD_like"/>
    <property type="match status" value="1"/>
</dbReference>
<organism evidence="4 5">
    <name type="scientific">Nonomuraea longispora</name>
    <dbReference type="NCBI Taxonomy" id="1848320"/>
    <lineage>
        <taxon>Bacteria</taxon>
        <taxon>Bacillati</taxon>
        <taxon>Actinomycetota</taxon>
        <taxon>Actinomycetes</taxon>
        <taxon>Streptosporangiales</taxon>
        <taxon>Streptosporangiaceae</taxon>
        <taxon>Nonomuraea</taxon>
    </lineage>
</organism>
<dbReference type="GO" id="GO:0018580">
    <property type="term" value="F:nitronate monooxygenase activity"/>
    <property type="evidence" value="ECO:0007669"/>
    <property type="project" value="InterPro"/>
</dbReference>
<dbReference type="Pfam" id="PF03060">
    <property type="entry name" value="NMO"/>
    <property type="match status" value="1"/>
</dbReference>
<dbReference type="SUPFAM" id="SSF51412">
    <property type="entry name" value="Inosine monophosphate dehydrogenase (IMPDH)"/>
    <property type="match status" value="1"/>
</dbReference>
<dbReference type="InterPro" id="IPR013785">
    <property type="entry name" value="Aldolase_TIM"/>
</dbReference>
<reference evidence="4 5" key="1">
    <citation type="submission" date="2019-02" db="EMBL/GenBank/DDBJ databases">
        <title>Draft genome sequences of novel Actinobacteria.</title>
        <authorList>
            <person name="Sahin N."/>
            <person name="Ay H."/>
            <person name="Saygin H."/>
        </authorList>
    </citation>
    <scope>NUCLEOTIDE SEQUENCE [LARGE SCALE GENOMIC DNA]</scope>
    <source>
        <strain evidence="4 5">KC201</strain>
    </source>
</reference>
<evidence type="ECO:0000313" key="4">
    <source>
        <dbReference type="EMBL" id="TDC04371.1"/>
    </source>
</evidence>
<comment type="caution">
    <text evidence="4">The sequence shown here is derived from an EMBL/GenBank/DDBJ whole genome shotgun (WGS) entry which is preliminary data.</text>
</comment>
<sequence length="319" mass="32664">MPNTWLTGRFRLDVPLVGAPMAGVGDGRLAAAVSGAGGLGMVGVPPAAPGSWVTEQAAVAASSGRPYGVGLMAWALPANPAQFEAVLAARPDLVSVSFGDYRPYVEPLRRAGITVAVQAGTTDEARAAERAGVDVVVARGGEGGGHGRADVATLPLLQSVLDAVDVPVLAAGGIATARGLAAVLAAGAEGAWVGTAFLGCSETTAPEAARQRVLDAGETGTAYGRVFDVAQRLGWPPEYGGRALRNAFFDRWAGREKELATDETAQAELARARREGDFDTAGIYAGQAVGLVRRQRTAADVVAAFAAADDLLSRFTTPR</sequence>
<dbReference type="PANTHER" id="PTHR32332">
    <property type="entry name" value="2-NITROPROPANE DIOXYGENASE"/>
    <property type="match status" value="1"/>
</dbReference>